<proteinExistence type="predicted"/>
<evidence type="ECO:0000313" key="2">
    <source>
        <dbReference type="EMBL" id="KAE9991890.1"/>
    </source>
</evidence>
<dbReference type="Proteomes" id="UP000447873">
    <property type="component" value="Unassembled WGS sequence"/>
</dbReference>
<name>A0A8H3VHN6_VENIN</name>
<organism evidence="1 3">
    <name type="scientific">Venturia inaequalis</name>
    <name type="common">Apple scab fungus</name>
    <dbReference type="NCBI Taxonomy" id="5025"/>
    <lineage>
        <taxon>Eukaryota</taxon>
        <taxon>Fungi</taxon>
        <taxon>Dikarya</taxon>
        <taxon>Ascomycota</taxon>
        <taxon>Pezizomycotina</taxon>
        <taxon>Dothideomycetes</taxon>
        <taxon>Pleosporomycetidae</taxon>
        <taxon>Venturiales</taxon>
        <taxon>Venturiaceae</taxon>
        <taxon>Venturia</taxon>
    </lineage>
</organism>
<dbReference type="EMBL" id="WNWS01000010">
    <property type="protein sequence ID" value="KAE9988155.1"/>
    <property type="molecule type" value="Genomic_DNA"/>
</dbReference>
<evidence type="ECO:0000313" key="3">
    <source>
        <dbReference type="Proteomes" id="UP000447873"/>
    </source>
</evidence>
<reference evidence="1 3" key="1">
    <citation type="submission" date="2018-12" db="EMBL/GenBank/DDBJ databases">
        <title>Venturia inaequalis Genome Resource.</title>
        <authorList>
            <person name="Lichtner F.J."/>
        </authorList>
    </citation>
    <scope>NUCLEOTIDE SEQUENCE [LARGE SCALE GENOMIC DNA]</scope>
    <source>
        <strain evidence="1 3">120213</strain>
        <strain evidence="2 4">DMI_063113</strain>
    </source>
</reference>
<sequence length="95" mass="10698">MAHTGRIHSILTRAEQRWDSSFLFRNGFKLAEVAAIATGHVKWYYPSLKGEALAKMIAIQTAGWFVFSGVLDWVKGDSFWWDVKFGVIFLGGFGV</sequence>
<evidence type="ECO:0000313" key="1">
    <source>
        <dbReference type="EMBL" id="KAE9988155.1"/>
    </source>
</evidence>
<keyword evidence="4" id="KW-1185">Reference proteome</keyword>
<dbReference type="Proteomes" id="UP000490939">
    <property type="component" value="Unassembled WGS sequence"/>
</dbReference>
<protein>
    <submittedName>
        <fullName evidence="1">Uncharacterized protein</fullName>
    </submittedName>
</protein>
<accession>A0A8H3VHN6</accession>
<gene>
    <name evidence="2" type="ORF">EG327_010677</name>
    <name evidence="1" type="ORF">EG328_000111</name>
</gene>
<dbReference type="AlphaFoldDB" id="A0A8H3VHN6"/>
<comment type="caution">
    <text evidence="1">The sequence shown here is derived from an EMBL/GenBank/DDBJ whole genome shotgun (WGS) entry which is preliminary data.</text>
</comment>
<evidence type="ECO:0000313" key="4">
    <source>
        <dbReference type="Proteomes" id="UP000490939"/>
    </source>
</evidence>
<dbReference type="EMBL" id="WNWR01000078">
    <property type="protein sequence ID" value="KAE9991890.1"/>
    <property type="molecule type" value="Genomic_DNA"/>
</dbReference>